<name>A0A0L0BU70_LUCCU</name>
<dbReference type="AlphaFoldDB" id="A0A0L0BU70"/>
<evidence type="ECO:0000256" key="4">
    <source>
        <dbReference type="ARBA" id="ARBA00023157"/>
    </source>
</evidence>
<gene>
    <name evidence="8" type="ORF">FF38_14438</name>
</gene>
<accession>A0A0L0BU70</accession>
<evidence type="ECO:0000259" key="7">
    <source>
        <dbReference type="Pfam" id="PF00354"/>
    </source>
</evidence>
<dbReference type="Proteomes" id="UP000037069">
    <property type="component" value="Unassembled WGS sequence"/>
</dbReference>
<evidence type="ECO:0000256" key="1">
    <source>
        <dbReference type="ARBA" id="ARBA00001913"/>
    </source>
</evidence>
<dbReference type="Pfam" id="PF00354">
    <property type="entry name" value="Pentaxin"/>
    <property type="match status" value="1"/>
</dbReference>
<evidence type="ECO:0000256" key="3">
    <source>
        <dbReference type="ARBA" id="ARBA00022837"/>
    </source>
</evidence>
<dbReference type="InterPro" id="IPR013320">
    <property type="entry name" value="ConA-like_dom_sf"/>
</dbReference>
<sequence length="581" mass="65060">MRSMWLLLLLSGQTALSHAWKPIVGQAPANAAITGSKATSTAFTSSFSLQQSHPEFGSKTSYVSDSDTKEVQQPLAAELLAVKSNYKPPIAVPAVPSSINFGDARFGYKPTGYEEDQCSVKKYAFNQDGIVRYENKIPELSQFTICFWMRFTNHSGDHVILTYSTEDEHRDFQFWVANAKNSSFLSMAIKGQQMYRLNYPLRVRQWHHTCTSWNGKTGEWQVWLKAERIGRGFHNALVGHKIPAGGKLYSGGTSVTGKICDGLHFEVTLVQIYRVALSAGKAHRDHKHHHAHHFDHEGQEIQLTTKAPPPINRPQPMHNLLANGQIPTRVRINLAQPNQADAAAATSINQAAQQGLTIHTNFVNGQINVGSRLVAQQLIGLNHKLATGPQTTQTINRQPVYDPANPSNVQFVDETETRILFKRHAISSSMKPDIANKDEDKTLKKRGLVFLEDGSIVNDPLVGDNAEKFRYDGLAEFGGQQFKHDLNGKSNIEDEIMEHDREPAEEEVKAVMSYCDACEVEPFQGAIVFAWKEAHEKLDNVLKGYSLYYKSKQFYCVFVLATSQGTHRILVKRMFANINQN</sequence>
<dbReference type="SUPFAM" id="SSF49899">
    <property type="entry name" value="Concanavalin A-like lectins/glucanases"/>
    <property type="match status" value="1"/>
</dbReference>
<dbReference type="EMBL" id="JRES01001343">
    <property type="protein sequence ID" value="KNC23533.1"/>
    <property type="molecule type" value="Genomic_DNA"/>
</dbReference>
<dbReference type="GO" id="GO:0046872">
    <property type="term" value="F:metal ion binding"/>
    <property type="evidence" value="ECO:0007669"/>
    <property type="project" value="UniProtKB-KW"/>
</dbReference>
<evidence type="ECO:0000256" key="2">
    <source>
        <dbReference type="ARBA" id="ARBA00022723"/>
    </source>
</evidence>
<evidence type="ECO:0000313" key="8">
    <source>
        <dbReference type="EMBL" id="KNC23533.1"/>
    </source>
</evidence>
<feature type="chain" id="PRO_5005535217" description="Pentraxin (PTX) domain-containing protein" evidence="6">
    <location>
        <begin position="20"/>
        <end position="581"/>
    </location>
</feature>
<comment type="caution">
    <text evidence="8">The sequence shown here is derived from an EMBL/GenBank/DDBJ whole genome shotgun (WGS) entry which is preliminary data.</text>
</comment>
<dbReference type="PANTHER" id="PTHR19277">
    <property type="entry name" value="PENTRAXIN"/>
    <property type="match status" value="1"/>
</dbReference>
<keyword evidence="3" id="KW-0106">Calcium</keyword>
<comment type="cofactor">
    <cofactor evidence="1">
        <name>Ca(2+)</name>
        <dbReference type="ChEBI" id="CHEBI:29108"/>
    </cofactor>
</comment>
<dbReference type="InterPro" id="IPR051360">
    <property type="entry name" value="Neuronal_Pentraxin_Related"/>
</dbReference>
<dbReference type="InterPro" id="IPR001759">
    <property type="entry name" value="PTX_dom"/>
</dbReference>
<keyword evidence="9" id="KW-1185">Reference proteome</keyword>
<evidence type="ECO:0000256" key="5">
    <source>
        <dbReference type="ARBA" id="ARBA00023180"/>
    </source>
</evidence>
<proteinExistence type="predicted"/>
<dbReference type="PANTHER" id="PTHR19277:SF125">
    <property type="entry name" value="B6"/>
    <property type="match status" value="1"/>
</dbReference>
<evidence type="ECO:0000256" key="6">
    <source>
        <dbReference type="SAM" id="SignalP"/>
    </source>
</evidence>
<keyword evidence="5" id="KW-0325">Glycoprotein</keyword>
<dbReference type="OMA" id="LCFWMRF"/>
<protein>
    <recommendedName>
        <fullName evidence="7">Pentraxin (PTX) domain-containing protein</fullName>
    </recommendedName>
</protein>
<dbReference type="OrthoDB" id="8793160at2759"/>
<dbReference type="Gene3D" id="2.60.120.200">
    <property type="match status" value="1"/>
</dbReference>
<keyword evidence="6" id="KW-0732">Signal</keyword>
<feature type="domain" description="Pentraxin (PTX)" evidence="7">
    <location>
        <begin position="134"/>
        <end position="226"/>
    </location>
</feature>
<dbReference type="STRING" id="7375.A0A0L0BU70"/>
<keyword evidence="2" id="KW-0479">Metal-binding</keyword>
<organism evidence="8 9">
    <name type="scientific">Lucilia cuprina</name>
    <name type="common">Green bottle fly</name>
    <name type="synonym">Australian sheep blowfly</name>
    <dbReference type="NCBI Taxonomy" id="7375"/>
    <lineage>
        <taxon>Eukaryota</taxon>
        <taxon>Metazoa</taxon>
        <taxon>Ecdysozoa</taxon>
        <taxon>Arthropoda</taxon>
        <taxon>Hexapoda</taxon>
        <taxon>Insecta</taxon>
        <taxon>Pterygota</taxon>
        <taxon>Neoptera</taxon>
        <taxon>Endopterygota</taxon>
        <taxon>Diptera</taxon>
        <taxon>Brachycera</taxon>
        <taxon>Muscomorpha</taxon>
        <taxon>Oestroidea</taxon>
        <taxon>Calliphoridae</taxon>
        <taxon>Luciliinae</taxon>
        <taxon>Lucilia</taxon>
    </lineage>
</organism>
<evidence type="ECO:0000313" key="9">
    <source>
        <dbReference type="Proteomes" id="UP000037069"/>
    </source>
</evidence>
<reference evidence="8 9" key="1">
    <citation type="journal article" date="2015" name="Nat. Commun.">
        <title>Lucilia cuprina genome unlocks parasitic fly biology to underpin future interventions.</title>
        <authorList>
            <person name="Anstead C.A."/>
            <person name="Korhonen P.K."/>
            <person name="Young N.D."/>
            <person name="Hall R.S."/>
            <person name="Jex A.R."/>
            <person name="Murali S.C."/>
            <person name="Hughes D.S."/>
            <person name="Lee S.F."/>
            <person name="Perry T."/>
            <person name="Stroehlein A.J."/>
            <person name="Ansell B.R."/>
            <person name="Breugelmans B."/>
            <person name="Hofmann A."/>
            <person name="Qu J."/>
            <person name="Dugan S."/>
            <person name="Lee S.L."/>
            <person name="Chao H."/>
            <person name="Dinh H."/>
            <person name="Han Y."/>
            <person name="Doddapaneni H.V."/>
            <person name="Worley K.C."/>
            <person name="Muzny D.M."/>
            <person name="Ioannidis P."/>
            <person name="Waterhouse R.M."/>
            <person name="Zdobnov E.M."/>
            <person name="James P.J."/>
            <person name="Bagnall N.H."/>
            <person name="Kotze A.C."/>
            <person name="Gibbs R.A."/>
            <person name="Richards S."/>
            <person name="Batterham P."/>
            <person name="Gasser R.B."/>
        </authorList>
    </citation>
    <scope>NUCLEOTIDE SEQUENCE [LARGE SCALE GENOMIC DNA]</scope>
    <source>
        <strain evidence="8 9">LS</strain>
        <tissue evidence="8">Full body</tissue>
    </source>
</reference>
<feature type="signal peptide" evidence="6">
    <location>
        <begin position="1"/>
        <end position="19"/>
    </location>
</feature>
<keyword evidence="4" id="KW-1015">Disulfide bond</keyword>